<dbReference type="PANTHER" id="PTHR18901:SF38">
    <property type="entry name" value="PSEUDOURIDINE-5'-PHOSPHATASE"/>
    <property type="match status" value="1"/>
</dbReference>
<accession>A0A437N0M7</accession>
<dbReference type="CDD" id="cd07505">
    <property type="entry name" value="HAD_BPGM-like"/>
    <property type="match status" value="1"/>
</dbReference>
<dbReference type="SFLD" id="SFLDS00003">
    <property type="entry name" value="Haloacid_Dehalogenase"/>
    <property type="match status" value="1"/>
</dbReference>
<dbReference type="InterPro" id="IPR023198">
    <property type="entry name" value="PGP-like_dom2"/>
</dbReference>
<dbReference type="AlphaFoldDB" id="A0A437N0M7"/>
<dbReference type="Pfam" id="PF13419">
    <property type="entry name" value="HAD_2"/>
    <property type="match status" value="1"/>
</dbReference>
<dbReference type="EMBL" id="SACO01000015">
    <property type="protein sequence ID" value="RVU03476.1"/>
    <property type="molecule type" value="Genomic_DNA"/>
</dbReference>
<dbReference type="SFLD" id="SFLDG01135">
    <property type="entry name" value="C1.5.6:_HAD__Beta-PGM__Phospha"/>
    <property type="match status" value="1"/>
</dbReference>
<comment type="caution">
    <text evidence="1">The sequence shown here is derived from an EMBL/GenBank/DDBJ whole genome shotgun (WGS) entry which is preliminary data.</text>
</comment>
<dbReference type="Gene3D" id="1.10.150.240">
    <property type="entry name" value="Putative phosphatase, domain 2"/>
    <property type="match status" value="1"/>
</dbReference>
<dbReference type="SFLD" id="SFLDG01129">
    <property type="entry name" value="C1.5:_HAD__Beta-PGM__Phosphata"/>
    <property type="match status" value="1"/>
</dbReference>
<dbReference type="InterPro" id="IPR036412">
    <property type="entry name" value="HAD-like_sf"/>
</dbReference>
<dbReference type="Proteomes" id="UP000282837">
    <property type="component" value="Unassembled WGS sequence"/>
</dbReference>
<sequence length="218" mass="23445">MLPPPPAVIFDMDGLIFDTEALWREALLRAGAEHGLATVQESVIHATVGAPWQRTRLLFADLLGSGEAADAMRVTWRKHYDALAHAGPTLKAGVLELLDLLEAKGIRRAIATGSYRDVVGHHLDAAGLTPRFETVVTNEDYTKGKPSPEPYLTAAARLGVAPELCWALEDSPNGVRSGHAAGMVTFMVPDLLQPDAELAALCYRVCDSLLDVRDLLAG</sequence>
<dbReference type="InterPro" id="IPR023214">
    <property type="entry name" value="HAD_sf"/>
</dbReference>
<protein>
    <submittedName>
        <fullName evidence="1">HAD family phosphatase</fullName>
    </submittedName>
</protein>
<name>A0A437N0M7_9SPHN</name>
<dbReference type="PANTHER" id="PTHR18901">
    <property type="entry name" value="2-DEOXYGLUCOSE-6-PHOSPHATE PHOSPHATASE 2"/>
    <property type="match status" value="1"/>
</dbReference>
<dbReference type="InterPro" id="IPR006439">
    <property type="entry name" value="HAD-SF_hydro_IA"/>
</dbReference>
<gene>
    <name evidence="1" type="ORF">EOE18_15985</name>
</gene>
<dbReference type="InterPro" id="IPR041492">
    <property type="entry name" value="HAD_2"/>
</dbReference>
<dbReference type="Gene3D" id="3.40.50.1000">
    <property type="entry name" value="HAD superfamily/HAD-like"/>
    <property type="match status" value="1"/>
</dbReference>
<evidence type="ECO:0000313" key="1">
    <source>
        <dbReference type="EMBL" id="RVU03476.1"/>
    </source>
</evidence>
<keyword evidence="2" id="KW-1185">Reference proteome</keyword>
<proteinExistence type="predicted"/>
<dbReference type="SUPFAM" id="SSF56784">
    <property type="entry name" value="HAD-like"/>
    <property type="match status" value="1"/>
</dbReference>
<evidence type="ECO:0000313" key="2">
    <source>
        <dbReference type="Proteomes" id="UP000282837"/>
    </source>
</evidence>
<reference evidence="1 2" key="1">
    <citation type="submission" date="2019-01" db="EMBL/GenBank/DDBJ databases">
        <authorList>
            <person name="Chen W.-M."/>
        </authorList>
    </citation>
    <scope>NUCLEOTIDE SEQUENCE [LARGE SCALE GENOMIC DNA]</scope>
    <source>
        <strain evidence="1 2">FSY-9</strain>
    </source>
</reference>
<dbReference type="NCBIfam" id="TIGR01509">
    <property type="entry name" value="HAD-SF-IA-v3"/>
    <property type="match status" value="1"/>
</dbReference>
<dbReference type="OrthoDB" id="9797743at2"/>
<organism evidence="1 2">
    <name type="scientific">Novosphingobium umbonatum</name>
    <dbReference type="NCBI Taxonomy" id="1908524"/>
    <lineage>
        <taxon>Bacteria</taxon>
        <taxon>Pseudomonadati</taxon>
        <taxon>Pseudomonadota</taxon>
        <taxon>Alphaproteobacteria</taxon>
        <taxon>Sphingomonadales</taxon>
        <taxon>Sphingomonadaceae</taxon>
        <taxon>Novosphingobium</taxon>
    </lineage>
</organism>